<dbReference type="PROSITE" id="PS50977">
    <property type="entry name" value="HTH_TETR_2"/>
    <property type="match status" value="1"/>
</dbReference>
<evidence type="ECO:0000256" key="1">
    <source>
        <dbReference type="ARBA" id="ARBA00023125"/>
    </source>
</evidence>
<dbReference type="InterPro" id="IPR050109">
    <property type="entry name" value="HTH-type_TetR-like_transc_reg"/>
</dbReference>
<accession>A0ABP9A9W5</accession>
<gene>
    <name evidence="4" type="ORF">GCM10023329_27130</name>
</gene>
<feature type="domain" description="HTH tetR-type" evidence="3">
    <location>
        <begin position="15"/>
        <end position="75"/>
    </location>
</feature>
<dbReference type="EMBL" id="BAABJV010000005">
    <property type="protein sequence ID" value="GAA4776858.1"/>
    <property type="molecule type" value="Genomic_DNA"/>
</dbReference>
<sequence>MTPEPSGRPATAKGLRRRAELLDAAERLLSASGGAQLTLRAVADEAGVRLGHLQHYFPSRAELVAALLDRVLETSLARIAERTGPSAGADPASVLDAVLGDHDDAALVRLFTEVWSMAAHDPAAAAAVRSFYAGYVARLTGIVRHRVPGLGEAAARARAEVFVMTAEGSALFRSGIAGARGPEADAVLRRTLLGLLTGPASP</sequence>
<dbReference type="InterPro" id="IPR009057">
    <property type="entry name" value="Homeodomain-like_sf"/>
</dbReference>
<feature type="DNA-binding region" description="H-T-H motif" evidence="2">
    <location>
        <begin position="38"/>
        <end position="57"/>
    </location>
</feature>
<dbReference type="Proteomes" id="UP001501147">
    <property type="component" value="Unassembled WGS sequence"/>
</dbReference>
<keyword evidence="1 2" id="KW-0238">DNA-binding</keyword>
<protein>
    <recommendedName>
        <fullName evidence="3">HTH tetR-type domain-containing protein</fullName>
    </recommendedName>
</protein>
<evidence type="ECO:0000313" key="4">
    <source>
        <dbReference type="EMBL" id="GAA4776858.1"/>
    </source>
</evidence>
<evidence type="ECO:0000256" key="2">
    <source>
        <dbReference type="PROSITE-ProRule" id="PRU00335"/>
    </source>
</evidence>
<dbReference type="PANTHER" id="PTHR30055:SF226">
    <property type="entry name" value="HTH-TYPE TRANSCRIPTIONAL REGULATOR PKSA"/>
    <property type="match status" value="1"/>
</dbReference>
<evidence type="ECO:0000313" key="5">
    <source>
        <dbReference type="Proteomes" id="UP001501147"/>
    </source>
</evidence>
<evidence type="ECO:0000259" key="3">
    <source>
        <dbReference type="PROSITE" id="PS50977"/>
    </source>
</evidence>
<comment type="caution">
    <text evidence="4">The sequence shown here is derived from an EMBL/GenBank/DDBJ whole genome shotgun (WGS) entry which is preliminary data.</text>
</comment>
<dbReference type="Pfam" id="PF00440">
    <property type="entry name" value="TetR_N"/>
    <property type="match status" value="1"/>
</dbReference>
<proteinExistence type="predicted"/>
<keyword evidence="5" id="KW-1185">Reference proteome</keyword>
<dbReference type="RefSeq" id="WP_345613597.1">
    <property type="nucleotide sequence ID" value="NZ_BAABJV010000005.1"/>
</dbReference>
<name>A0ABP9A9W5_9ACTN</name>
<dbReference type="Gene3D" id="1.10.357.10">
    <property type="entry name" value="Tetracycline Repressor, domain 2"/>
    <property type="match status" value="1"/>
</dbReference>
<dbReference type="PANTHER" id="PTHR30055">
    <property type="entry name" value="HTH-TYPE TRANSCRIPTIONAL REGULATOR RUTR"/>
    <property type="match status" value="1"/>
</dbReference>
<dbReference type="InterPro" id="IPR001647">
    <property type="entry name" value="HTH_TetR"/>
</dbReference>
<dbReference type="SUPFAM" id="SSF46689">
    <property type="entry name" value="Homeodomain-like"/>
    <property type="match status" value="1"/>
</dbReference>
<organism evidence="4 5">
    <name type="scientific">Streptomyces sanyensis</name>
    <dbReference type="NCBI Taxonomy" id="568869"/>
    <lineage>
        <taxon>Bacteria</taxon>
        <taxon>Bacillati</taxon>
        <taxon>Actinomycetota</taxon>
        <taxon>Actinomycetes</taxon>
        <taxon>Kitasatosporales</taxon>
        <taxon>Streptomycetaceae</taxon>
        <taxon>Streptomyces</taxon>
    </lineage>
</organism>
<reference evidence="5" key="1">
    <citation type="journal article" date="2019" name="Int. J. Syst. Evol. Microbiol.">
        <title>The Global Catalogue of Microorganisms (GCM) 10K type strain sequencing project: providing services to taxonomists for standard genome sequencing and annotation.</title>
        <authorList>
            <consortium name="The Broad Institute Genomics Platform"/>
            <consortium name="The Broad Institute Genome Sequencing Center for Infectious Disease"/>
            <person name="Wu L."/>
            <person name="Ma J."/>
        </authorList>
    </citation>
    <scope>NUCLEOTIDE SEQUENCE [LARGE SCALE GENOMIC DNA]</scope>
    <source>
        <strain evidence="5">JCM 18324</strain>
    </source>
</reference>
<dbReference type="PRINTS" id="PR00455">
    <property type="entry name" value="HTHTETR"/>
</dbReference>